<dbReference type="PANTHER" id="PTHR24246">
    <property type="entry name" value="OLFACTORY RECEPTOR AND ADENOSINE RECEPTOR"/>
    <property type="match status" value="1"/>
</dbReference>
<dbReference type="SMART" id="SM01381">
    <property type="entry name" value="7TM_GPCR_Srsx"/>
    <property type="match status" value="1"/>
</dbReference>
<dbReference type="InterPro" id="IPR001634">
    <property type="entry name" value="Adenosn_rcpt"/>
</dbReference>
<feature type="transmembrane region" description="Helical" evidence="11">
    <location>
        <begin position="40"/>
        <end position="63"/>
    </location>
</feature>
<dbReference type="FunFam" id="1.20.1070.10:FF:000061">
    <property type="entry name" value="Adenosine receptor A2"/>
    <property type="match status" value="1"/>
</dbReference>
<dbReference type="Pfam" id="PF00001">
    <property type="entry name" value="7tm_1"/>
    <property type="match status" value="1"/>
</dbReference>
<keyword evidence="6 11" id="KW-0472">Membrane</keyword>
<evidence type="ECO:0000256" key="6">
    <source>
        <dbReference type="ARBA" id="ARBA00023136"/>
    </source>
</evidence>
<dbReference type="GO" id="GO:0007189">
    <property type="term" value="P:adenylate cyclase-activating G protein-coupled receptor signaling pathway"/>
    <property type="evidence" value="ECO:0007669"/>
    <property type="project" value="TreeGrafter"/>
</dbReference>
<dbReference type="InterPro" id="IPR000276">
    <property type="entry name" value="GPCR_Rhodpsn"/>
</dbReference>
<dbReference type="GO" id="GO:0042311">
    <property type="term" value="P:vasodilation"/>
    <property type="evidence" value="ECO:0007669"/>
    <property type="project" value="TreeGrafter"/>
</dbReference>
<protein>
    <recommendedName>
        <fullName evidence="12">G-protein coupled receptors family 1 profile domain-containing protein</fullName>
    </recommendedName>
</protein>
<evidence type="ECO:0000313" key="13">
    <source>
        <dbReference type="EMBL" id="KAJ8257041.1"/>
    </source>
</evidence>
<feature type="domain" description="G-protein coupled receptors family 1 profile" evidence="12">
    <location>
        <begin position="19"/>
        <end position="287"/>
    </location>
</feature>
<evidence type="ECO:0000256" key="7">
    <source>
        <dbReference type="ARBA" id="ARBA00023157"/>
    </source>
</evidence>
<dbReference type="PROSITE" id="PS00237">
    <property type="entry name" value="G_PROTEIN_RECEP_F1_1"/>
    <property type="match status" value="1"/>
</dbReference>
<evidence type="ECO:0000313" key="14">
    <source>
        <dbReference type="Proteomes" id="UP001152803"/>
    </source>
</evidence>
<dbReference type="PANTHER" id="PTHR24246:SF18">
    <property type="entry name" value="ADENOSINE RECEPTOR A2B"/>
    <property type="match status" value="1"/>
</dbReference>
<keyword evidence="14" id="KW-1185">Reference proteome</keyword>
<dbReference type="CDD" id="cd14968">
    <property type="entry name" value="7tmA_Adenosine_R"/>
    <property type="match status" value="1"/>
</dbReference>
<keyword evidence="4 11" id="KW-1133">Transmembrane helix</keyword>
<feature type="transmembrane region" description="Helical" evidence="11">
    <location>
        <begin position="235"/>
        <end position="255"/>
    </location>
</feature>
<feature type="transmembrane region" description="Helical" evidence="11">
    <location>
        <begin position="6"/>
        <end position="28"/>
    </location>
</feature>
<comment type="subcellular location">
    <subcellularLocation>
        <location evidence="1 11">Cell membrane</location>
        <topology evidence="1 11">Multi-pass membrane protein</topology>
    </subcellularLocation>
</comment>
<evidence type="ECO:0000259" key="12">
    <source>
        <dbReference type="PROSITE" id="PS50262"/>
    </source>
</evidence>
<keyword evidence="8 11" id="KW-0675">Receptor</keyword>
<evidence type="ECO:0000256" key="5">
    <source>
        <dbReference type="ARBA" id="ARBA00023040"/>
    </source>
</evidence>
<sequence length="334" mass="36939">MDTCYIIIELIIAVLSITGNVLVCWAVAINTNLKNATNYFLVSLAVADILVGCLAIPFAITISLGLKSTDFYGCLFLACFVLVLTQSSIFSLLAVAVDRYLAVKIPLRYKEVMTGRRAREIIALLWVLSFIIGLIPFLGWNKKDSACRGANNRSAPGNGSGPSCRLTCYFESVVDMRYMVYCNFLGCVLPPLLLMLAVYAQIFSVARRQLRLIGGGDAGGSQSLLQHEVRAAKSLSIIVGLFALCWLPVHVLNLLTHFRGDLRKPPAVMYLAIVLSHANSAVNPAIYAYRIQEFRRTFRRIVFRKVLCRRDEPYAGSGSSVRSRDLTTFSATFD</sequence>
<feature type="transmembrane region" description="Helical" evidence="11">
    <location>
        <begin position="121"/>
        <end position="140"/>
    </location>
</feature>
<dbReference type="GO" id="GO:0001609">
    <property type="term" value="F:G protein-coupled adenosine receptor activity"/>
    <property type="evidence" value="ECO:0007669"/>
    <property type="project" value="UniProtKB-UniRule"/>
</dbReference>
<keyword evidence="7 11" id="KW-1015">Disulfide bond</keyword>
<dbReference type="OrthoDB" id="9445642at2759"/>
<keyword evidence="5 11" id="KW-0297">G-protein coupled receptor</keyword>
<dbReference type="PRINTS" id="PR00424">
    <property type="entry name" value="ADENOSINER"/>
</dbReference>
<gene>
    <name evidence="13" type="ORF">COCON_G00191930</name>
</gene>
<evidence type="ECO:0000256" key="8">
    <source>
        <dbReference type="ARBA" id="ARBA00023170"/>
    </source>
</evidence>
<evidence type="ECO:0000256" key="11">
    <source>
        <dbReference type="RuleBase" id="RU201114"/>
    </source>
</evidence>
<accession>A0A9Q1HQG3</accession>
<evidence type="ECO:0000256" key="1">
    <source>
        <dbReference type="ARBA" id="ARBA00004651"/>
    </source>
</evidence>
<proteinExistence type="inferred from homology"/>
<evidence type="ECO:0000256" key="10">
    <source>
        <dbReference type="ARBA" id="ARBA00023224"/>
    </source>
</evidence>
<evidence type="ECO:0000256" key="4">
    <source>
        <dbReference type="ARBA" id="ARBA00022989"/>
    </source>
</evidence>
<keyword evidence="3 11" id="KW-0812">Transmembrane</keyword>
<comment type="caution">
    <text evidence="13">The sequence shown here is derived from an EMBL/GenBank/DDBJ whole genome shotgun (WGS) entry which is preliminary data.</text>
</comment>
<keyword evidence="2 11" id="KW-1003">Cell membrane</keyword>
<feature type="transmembrane region" description="Helical" evidence="11">
    <location>
        <begin position="75"/>
        <end position="101"/>
    </location>
</feature>
<keyword evidence="10 11" id="KW-0807">Transducer</keyword>
<comment type="similarity">
    <text evidence="11">Belongs to the G-protein coupled receptor 1 family.</text>
</comment>
<feature type="transmembrane region" description="Helical" evidence="11">
    <location>
        <begin position="178"/>
        <end position="202"/>
    </location>
</feature>
<dbReference type="Gene3D" id="1.20.1070.10">
    <property type="entry name" value="Rhodopsin 7-helix transmembrane proteins"/>
    <property type="match status" value="1"/>
</dbReference>
<evidence type="ECO:0000256" key="9">
    <source>
        <dbReference type="ARBA" id="ARBA00023180"/>
    </source>
</evidence>
<dbReference type="InterPro" id="IPR017452">
    <property type="entry name" value="GPCR_Rhodpsn_7TM"/>
</dbReference>
<dbReference type="EMBL" id="JAFJMO010000014">
    <property type="protein sequence ID" value="KAJ8257041.1"/>
    <property type="molecule type" value="Genomic_DNA"/>
</dbReference>
<dbReference type="AlphaFoldDB" id="A0A9Q1HQG3"/>
<dbReference type="GO" id="GO:0005886">
    <property type="term" value="C:plasma membrane"/>
    <property type="evidence" value="ECO:0007669"/>
    <property type="project" value="UniProtKB-SubCell"/>
</dbReference>
<evidence type="ECO:0000256" key="2">
    <source>
        <dbReference type="ARBA" id="ARBA00022475"/>
    </source>
</evidence>
<organism evidence="13 14">
    <name type="scientific">Conger conger</name>
    <name type="common">Conger eel</name>
    <name type="synonym">Muraena conger</name>
    <dbReference type="NCBI Taxonomy" id="82655"/>
    <lineage>
        <taxon>Eukaryota</taxon>
        <taxon>Metazoa</taxon>
        <taxon>Chordata</taxon>
        <taxon>Craniata</taxon>
        <taxon>Vertebrata</taxon>
        <taxon>Euteleostomi</taxon>
        <taxon>Actinopterygii</taxon>
        <taxon>Neopterygii</taxon>
        <taxon>Teleostei</taxon>
        <taxon>Anguilliformes</taxon>
        <taxon>Congridae</taxon>
        <taxon>Conger</taxon>
    </lineage>
</organism>
<name>A0A9Q1HQG3_CONCO</name>
<dbReference type="PRINTS" id="PR00237">
    <property type="entry name" value="GPCRRHODOPSN"/>
</dbReference>
<reference evidence="13" key="1">
    <citation type="journal article" date="2023" name="Science">
        <title>Genome structures resolve the early diversification of teleost fishes.</title>
        <authorList>
            <person name="Parey E."/>
            <person name="Louis A."/>
            <person name="Montfort J."/>
            <person name="Bouchez O."/>
            <person name="Roques C."/>
            <person name="Iampietro C."/>
            <person name="Lluch J."/>
            <person name="Castinel A."/>
            <person name="Donnadieu C."/>
            <person name="Desvignes T."/>
            <person name="Floi Bucao C."/>
            <person name="Jouanno E."/>
            <person name="Wen M."/>
            <person name="Mejri S."/>
            <person name="Dirks R."/>
            <person name="Jansen H."/>
            <person name="Henkel C."/>
            <person name="Chen W.J."/>
            <person name="Zahm M."/>
            <person name="Cabau C."/>
            <person name="Klopp C."/>
            <person name="Thompson A.W."/>
            <person name="Robinson-Rechavi M."/>
            <person name="Braasch I."/>
            <person name="Lecointre G."/>
            <person name="Bobe J."/>
            <person name="Postlethwait J.H."/>
            <person name="Berthelot C."/>
            <person name="Roest Crollius H."/>
            <person name="Guiguen Y."/>
        </authorList>
    </citation>
    <scope>NUCLEOTIDE SEQUENCE</scope>
    <source>
        <strain evidence="13">Concon-B</strain>
    </source>
</reference>
<evidence type="ECO:0000256" key="3">
    <source>
        <dbReference type="ARBA" id="ARBA00022692"/>
    </source>
</evidence>
<dbReference type="PROSITE" id="PS50262">
    <property type="entry name" value="G_PROTEIN_RECEP_F1_2"/>
    <property type="match status" value="1"/>
</dbReference>
<keyword evidence="9 11" id="KW-0325">Glycoprotein</keyword>
<feature type="transmembrane region" description="Helical" evidence="11">
    <location>
        <begin position="267"/>
        <end position="289"/>
    </location>
</feature>
<dbReference type="SUPFAM" id="SSF81321">
    <property type="entry name" value="Family A G protein-coupled receptor-like"/>
    <property type="match status" value="1"/>
</dbReference>
<dbReference type="Proteomes" id="UP001152803">
    <property type="component" value="Unassembled WGS sequence"/>
</dbReference>